<proteinExistence type="predicted"/>
<dbReference type="AlphaFoldDB" id="A0A2Z4IDD1"/>
<accession>A0A2Z4IDD1</accession>
<dbReference type="EMBL" id="CP030041">
    <property type="protein sequence ID" value="AWW28820.1"/>
    <property type="molecule type" value="Genomic_DNA"/>
</dbReference>
<dbReference type="Pfam" id="PF20365">
    <property type="entry name" value="DUF6660"/>
    <property type="match status" value="1"/>
</dbReference>
<evidence type="ECO:0000313" key="1">
    <source>
        <dbReference type="EMBL" id="AWW28820.1"/>
    </source>
</evidence>
<evidence type="ECO:0000313" key="2">
    <source>
        <dbReference type="Proteomes" id="UP000248688"/>
    </source>
</evidence>
<name>A0A2Z4IDD1_9BACT</name>
<dbReference type="KEGG" id="est:DN752_00995"/>
<organism evidence="1 2">
    <name type="scientific">Echinicola strongylocentroti</name>
    <dbReference type="NCBI Taxonomy" id="1795355"/>
    <lineage>
        <taxon>Bacteria</taxon>
        <taxon>Pseudomonadati</taxon>
        <taxon>Bacteroidota</taxon>
        <taxon>Cytophagia</taxon>
        <taxon>Cytophagales</taxon>
        <taxon>Cyclobacteriaceae</taxon>
        <taxon>Echinicola</taxon>
    </lineage>
</organism>
<protein>
    <submittedName>
        <fullName evidence="1">Uncharacterized protein</fullName>
    </submittedName>
</protein>
<keyword evidence="2" id="KW-1185">Reference proteome</keyword>
<gene>
    <name evidence="1" type="ORF">DN752_00995</name>
</gene>
<sequence>MKVIQVILSYYLLLLVVFPCADEHKNETLVQKESVVLSQGSDHQHDGDADHCSPLCVCHCCHIHYVIAEAATIDFLKEFTAVYSTPIEDFDGDWVFDFLKPPKITSPLNLVG</sequence>
<dbReference type="Proteomes" id="UP000248688">
    <property type="component" value="Chromosome"/>
</dbReference>
<dbReference type="RefSeq" id="WP_112782241.1">
    <property type="nucleotide sequence ID" value="NZ_CP030041.1"/>
</dbReference>
<dbReference type="InterPro" id="IPR046601">
    <property type="entry name" value="DUF6660"/>
</dbReference>
<reference evidence="1 2" key="1">
    <citation type="submission" date="2018-06" db="EMBL/GenBank/DDBJ databases">
        <title>Echinicola strongylocentroti sp. nov., isolated from a sea urchin Strongylocentrotus intermedius.</title>
        <authorList>
            <person name="Bae S.S."/>
        </authorList>
    </citation>
    <scope>NUCLEOTIDE SEQUENCE [LARGE SCALE GENOMIC DNA]</scope>
    <source>
        <strain evidence="1 2">MEBiC08714</strain>
    </source>
</reference>